<evidence type="ECO:0000256" key="1">
    <source>
        <dbReference type="ARBA" id="ARBA00022737"/>
    </source>
</evidence>
<feature type="repeat" description="TPR" evidence="3">
    <location>
        <begin position="39"/>
        <end position="72"/>
    </location>
</feature>
<comment type="caution">
    <text evidence="4">The sequence shown here is derived from an EMBL/GenBank/DDBJ whole genome shotgun (WGS) entry which is preliminary data.</text>
</comment>
<feature type="repeat" description="TPR" evidence="3">
    <location>
        <begin position="1305"/>
        <end position="1338"/>
    </location>
</feature>
<dbReference type="SUPFAM" id="SSF48452">
    <property type="entry name" value="TPR-like"/>
    <property type="match status" value="5"/>
</dbReference>
<keyword evidence="2 3" id="KW-0802">TPR repeat</keyword>
<dbReference type="GO" id="GO:0055087">
    <property type="term" value="C:Ski complex"/>
    <property type="evidence" value="ECO:0007669"/>
    <property type="project" value="InterPro"/>
</dbReference>
<dbReference type="PANTHER" id="PTHR15704">
    <property type="entry name" value="SUPERKILLER 3 PROTEIN-RELATED"/>
    <property type="match status" value="1"/>
</dbReference>
<feature type="repeat" description="TPR" evidence="3">
    <location>
        <begin position="1146"/>
        <end position="1179"/>
    </location>
</feature>
<evidence type="ECO:0000313" key="5">
    <source>
        <dbReference type="Proteomes" id="UP000719766"/>
    </source>
</evidence>
<evidence type="ECO:0000313" key="4">
    <source>
        <dbReference type="EMBL" id="KAG1785558.1"/>
    </source>
</evidence>
<dbReference type="InterPro" id="IPR040962">
    <property type="entry name" value="TPR_22"/>
</dbReference>
<dbReference type="Gene3D" id="1.25.40.10">
    <property type="entry name" value="Tetratricopeptide repeat domain"/>
    <property type="match status" value="6"/>
</dbReference>
<dbReference type="OrthoDB" id="421075at2759"/>
<feature type="repeat" description="TPR" evidence="3">
    <location>
        <begin position="704"/>
        <end position="737"/>
    </location>
</feature>
<dbReference type="PROSITE" id="PS50005">
    <property type="entry name" value="TPR"/>
    <property type="match status" value="5"/>
</dbReference>
<organism evidence="4 5">
    <name type="scientific">Suillus plorans</name>
    <dbReference type="NCBI Taxonomy" id="116603"/>
    <lineage>
        <taxon>Eukaryota</taxon>
        <taxon>Fungi</taxon>
        <taxon>Dikarya</taxon>
        <taxon>Basidiomycota</taxon>
        <taxon>Agaricomycotina</taxon>
        <taxon>Agaricomycetes</taxon>
        <taxon>Agaricomycetidae</taxon>
        <taxon>Boletales</taxon>
        <taxon>Suillineae</taxon>
        <taxon>Suillaceae</taxon>
        <taxon>Suillus</taxon>
    </lineage>
</organism>
<evidence type="ECO:0000256" key="2">
    <source>
        <dbReference type="ARBA" id="ARBA00022803"/>
    </source>
</evidence>
<dbReference type="InterPro" id="IPR039226">
    <property type="entry name" value="Ski3/TTC37"/>
</dbReference>
<keyword evidence="1" id="KW-0677">Repeat</keyword>
<dbReference type="GeneID" id="64592636"/>
<dbReference type="InterPro" id="IPR019734">
    <property type="entry name" value="TPR_rpt"/>
</dbReference>
<dbReference type="RefSeq" id="XP_041153041.1">
    <property type="nucleotide sequence ID" value="XM_041298872.1"/>
</dbReference>
<sequence length="1419" mass="157978">MSSFAKSKLKAARDAIGKKKYEQAREAAAQVLEYEPDNYTAHVFLGLALLELGQHETSEQFYRKAIELKDDQILAWQGIAKLYEQTQRWNDLADTLEHIMQIFAKNDDATKCAETLQKLMDILRQHGTRREVIQALYSYLPDSTLYPVLSTLPPPDATNPTSTSIFPTQSAIHNSLAVYEELVSLTEREEDMFIKSEFDRRRTRLGAPKPEQLKKDIGIEIWHSSKLPALYNDILNHPSTSDELRRATESKLVRYKHQLFLALPSTDPEKRQVGMQLDDMVHGIVTIGIPDEFAWCIWFEGKDYDTVEGLGLAYLKQFIELFPTSTLALILTGYLTYNKAAYGDEESTEELTFAFTNHAVEDIDITDTDISLQDAFSALPDSLLANMITARVHLQELEYTDAIKVAESGLELVRRYESNTARELQEVRKAFHIILATSFVHLFPPKHHTRALYFLNDVLKQDPTNVDGLMGKGYVFRYAEKWEEAEVLFAQAAQQLPDDIDKGVEAKEESAWCLSRMHADAGVDALKEVFDTLKDIEDRDTNKARCLWRIGRCYWDLGGESREEAFKYFITSLKHNREYAPAYTSLGLYYSEHASPPDPTRASKCFQKAFELDARESEAARRLAEGFADEREWDLVEVVARRTIDGEGGMSAGMGEGDAAASGKYLPTNAWAWKALGVVELIRRNYAESIKVFQVALRADVDDQLSWLRLGEAYSKAGRHAAALRALGRAHELQPDDWMCTYFIGEVQRQAGRLAEALTSFQSILDVRPTEAGVLLSVAQTYLDLARHERFTGFVTRAEQSFISCVNVVLVAIRESPGYRGVAWKIAADALFELSVITIFADENNVRATVTVVCEIIQDQSSARLAGLFKFTTLSPDDRVTGLNALEAAVAAYDYRITVGSSDEAALPSSLYDLAVALHEWILKQPSGTTGKALEATNSFLVQALQLEPGNVRFWVALGDLHFAQKPKLSQHAYIKAIEVDTKNVVAWTKIGLLYLHHNDIDLATQAFTKAQTLDPDHTLAWIGQALIAITNGQEADARTLLEHAVSMTADVPMADLQFALRVLVTVNDSNTVRAPNTDRLLTAFFVLGRYSQRCPADACGLHIFGLICEHLGKLEQGVEYISRAITLLEAAYEEKEDPIVERQFIIAHTNIARLRLGLQDYEGSLASFENALGLLPEDAERESQILRVQAQYGSGLASFKMGDLQAAMAAFQAALESAADDRVLRGQVTVLLAQTMWAIGTPEFRESAKGLLLDCITSDPENLMAINTLAGMGILTEDDGLVDAALSEILSLPVEQRLELDPQGDVPYLLVQHYLGLGDSDKAINIAQKALHVEPSNLQMRREVASLLLMQGERDAASAILASVALNQNIAEAKATLALSALAQPIQSERSAQKAIMLDPGQLRNWQTLAYVRAQESL</sequence>
<dbReference type="Pfam" id="PF18833">
    <property type="entry name" value="TPR_22"/>
    <property type="match status" value="1"/>
</dbReference>
<proteinExistence type="predicted"/>
<feature type="repeat" description="TPR" evidence="3">
    <location>
        <begin position="985"/>
        <end position="1018"/>
    </location>
</feature>
<gene>
    <name evidence="4" type="ORF">HD556DRAFT_1249705</name>
</gene>
<keyword evidence="5" id="KW-1185">Reference proteome</keyword>
<dbReference type="SMART" id="SM00028">
    <property type="entry name" value="TPR"/>
    <property type="match status" value="14"/>
</dbReference>
<dbReference type="EMBL" id="JABBWE010000108">
    <property type="protein sequence ID" value="KAG1785558.1"/>
    <property type="molecule type" value="Genomic_DNA"/>
</dbReference>
<dbReference type="Proteomes" id="UP000719766">
    <property type="component" value="Unassembled WGS sequence"/>
</dbReference>
<dbReference type="PANTHER" id="PTHR15704:SF7">
    <property type="entry name" value="SUPERKILLER COMPLEX PROTEIN 3"/>
    <property type="match status" value="1"/>
</dbReference>
<dbReference type="Pfam" id="PF13432">
    <property type="entry name" value="TPR_16"/>
    <property type="match status" value="5"/>
</dbReference>
<reference evidence="4" key="1">
    <citation type="journal article" date="2020" name="New Phytol.">
        <title>Comparative genomics reveals dynamic genome evolution in host specialist ectomycorrhizal fungi.</title>
        <authorList>
            <person name="Lofgren L.A."/>
            <person name="Nguyen N.H."/>
            <person name="Vilgalys R."/>
            <person name="Ruytinx J."/>
            <person name="Liao H.L."/>
            <person name="Branco S."/>
            <person name="Kuo A."/>
            <person name="LaButti K."/>
            <person name="Lipzen A."/>
            <person name="Andreopoulos W."/>
            <person name="Pangilinan J."/>
            <person name="Riley R."/>
            <person name="Hundley H."/>
            <person name="Na H."/>
            <person name="Barry K."/>
            <person name="Grigoriev I.V."/>
            <person name="Stajich J.E."/>
            <person name="Kennedy P.G."/>
        </authorList>
    </citation>
    <scope>NUCLEOTIDE SEQUENCE</scope>
    <source>
        <strain evidence="4">S12</strain>
    </source>
</reference>
<dbReference type="InterPro" id="IPR011990">
    <property type="entry name" value="TPR-like_helical_dom_sf"/>
</dbReference>
<protein>
    <submittedName>
        <fullName evidence="4">Superkiller protein 3</fullName>
    </submittedName>
</protein>
<dbReference type="GO" id="GO:0006401">
    <property type="term" value="P:RNA catabolic process"/>
    <property type="evidence" value="ECO:0007669"/>
    <property type="project" value="InterPro"/>
</dbReference>
<name>A0A9P7AAR4_9AGAM</name>
<evidence type="ECO:0000256" key="3">
    <source>
        <dbReference type="PROSITE-ProRule" id="PRU00339"/>
    </source>
</evidence>
<accession>A0A9P7AAR4</accession>